<evidence type="ECO:0000313" key="6">
    <source>
        <dbReference type="Proteomes" id="UP000323000"/>
    </source>
</evidence>
<feature type="compositionally biased region" description="Basic and acidic residues" evidence="3">
    <location>
        <begin position="1299"/>
        <end position="1308"/>
    </location>
</feature>
<dbReference type="PANTHER" id="PTHR40375">
    <property type="entry name" value="SPORULATION-SPECIFIC PROTEIN 22"/>
    <property type="match status" value="1"/>
</dbReference>
<evidence type="ECO:0000256" key="1">
    <source>
        <dbReference type="ARBA" id="ARBA00023254"/>
    </source>
</evidence>
<dbReference type="InterPro" id="IPR011990">
    <property type="entry name" value="TPR-like_helical_dom_sf"/>
</dbReference>
<dbReference type="Pfam" id="PF08631">
    <property type="entry name" value="SPO22"/>
    <property type="match status" value="1"/>
</dbReference>
<dbReference type="Gene3D" id="1.25.40.10">
    <property type="entry name" value="Tetratricopeptide repeat domain"/>
    <property type="match status" value="2"/>
</dbReference>
<protein>
    <recommendedName>
        <fullName evidence="2">Protein ZIP4 homolog</fullName>
    </recommendedName>
</protein>
<feature type="compositionally biased region" description="Polar residues" evidence="3">
    <location>
        <begin position="1268"/>
        <end position="1279"/>
    </location>
</feature>
<dbReference type="GO" id="GO:0090173">
    <property type="term" value="P:regulation of synaptonemal complex assembly"/>
    <property type="evidence" value="ECO:0007669"/>
    <property type="project" value="InterPro"/>
</dbReference>
<dbReference type="OrthoDB" id="65716at2759"/>
<dbReference type="InterPro" id="IPR013940">
    <property type="entry name" value="Spo22/ZIP4/TEX11"/>
</dbReference>
<keyword evidence="4" id="KW-0472">Membrane</keyword>
<feature type="transmembrane region" description="Helical" evidence="4">
    <location>
        <begin position="1029"/>
        <end position="1051"/>
    </location>
</feature>
<dbReference type="Proteomes" id="UP000323000">
    <property type="component" value="Chromosome 9"/>
</dbReference>
<evidence type="ECO:0000313" key="5">
    <source>
        <dbReference type="EMBL" id="TXG55676.1"/>
    </source>
</evidence>
<dbReference type="SMART" id="SM00028">
    <property type="entry name" value="TPR"/>
    <property type="match status" value="2"/>
</dbReference>
<sequence length="1339" mass="148902">MRIAEISSPDLRHQSDHHERVLSQLESLIIQAENQNHSPETLSTLSSDLRQTLSRLSQLAPFSNNNSLKLRIWKLSYRLWNSCVDLSNSASVSRSGGFSKESVAGLRHVASDLLSLAADVSGVPSPAVKSAFFYHKTGLIWHDLKKFDLASTCFERATEIVSKLDITRISDSGEKKLLLDINIARSRAAWEVLDRNLAITLLNRAKKSLLFGSFEHHKSLASQYLVFAKSVLSKNNEASSLNEALKLMNEALDLCEKGQAEARTREETLELKELQSKTLRFISAVHLQKGEYESVIKCVRVLREGGFGGGGDHHASLPVLAMKAWLGLGRYGEAERELRGMVAIKGIPEGIWVSAVEAYFQAAGTAAGAETATDVFLGLLGRCHVSAKAAVRVAHRVVGDGEDVNEGAAKLRSKVVAELASDERVQALFASDTAAKERTAMHAVLWNCASNHFRSKDYETSAEIFEKSMLYLPCDMENRVLRAKSFRVLCLCYLGLSQLDRAQEYIIEAEKLEPNIASAFLKFKIYLQKNDQNGAIEQILAMKMCLDFSPDFLSLSAHEAVACRALPVAVASLSNLLNFYTSKTAMPTTEVVVLRTLVTILTQEPDNESEVLKYCKRTHARASELGPDCFFGKEEVGRRELNWFAATSWNFGTKCGKEMKYELCIEFLRLASEFYGVLIDGKVEENSIMVCKSLILTVSAMIAAENQKQTSLVDTEVKHAVELLDRAAKILTSLSTGTMEPDLLFMYTFNACDIHGRINNSEAQLHLVKRFASSKACNPKHLLQLGLTALQGPRSSPQVATFALNECLSALLSSPLPDYENVALTVRKLVAVSSVHKGDTDDDAVHSMYKQAYRIMVGLKEGEYPSEEGKWLAMTAWNRGAVPVRLGQVDLAKKWMNVGLELAKQVAGMETYRESQLLLYSYRLLPFLHISPSLSMESLSMVISSSLPLQNHPKTHKSPFSKPTNLPLFRHSNLLQTFTKTHLSFTIIDLFTSFPSLASETTIVVPSTEPGKIDLESIVVSIDDFFNRYPFFVAGCTVIWLIVIPITKYYLSKCKYIYANDAFQKIREDPNAQLLDIRNAKTLVSLGSPNLNSLNKSVVQLPFTEEDEDGFLKNVLNNFADPANTVVCILDNFDGNSLKAAELLFKNGFKEAYAIKDGVRGKKGWLQLWDMMFLDPLFVKLCARYPVDDEISVGMSKGCFRIAFSIASKKKRVWASISHVFDVLLRCRYCTWYISLGHNNQESVVTQEKFLPPSVHIVSKKKKKKVKTSQQLEINGVNQKTRDKNDGSSSGIVPVVQSEMKDPAHVNETKSINVGSRSSSPYPNYPDMKPPSSPTPSKP</sequence>
<keyword evidence="4" id="KW-1133">Transmembrane helix</keyword>
<dbReference type="InterPro" id="IPR019734">
    <property type="entry name" value="TPR_rpt"/>
</dbReference>
<organism evidence="5 6">
    <name type="scientific">Acer yangbiense</name>
    <dbReference type="NCBI Taxonomy" id="1000413"/>
    <lineage>
        <taxon>Eukaryota</taxon>
        <taxon>Viridiplantae</taxon>
        <taxon>Streptophyta</taxon>
        <taxon>Embryophyta</taxon>
        <taxon>Tracheophyta</taxon>
        <taxon>Spermatophyta</taxon>
        <taxon>Magnoliopsida</taxon>
        <taxon>eudicotyledons</taxon>
        <taxon>Gunneridae</taxon>
        <taxon>Pentapetalae</taxon>
        <taxon>rosids</taxon>
        <taxon>malvids</taxon>
        <taxon>Sapindales</taxon>
        <taxon>Sapindaceae</taxon>
        <taxon>Hippocastanoideae</taxon>
        <taxon>Acereae</taxon>
        <taxon>Acer</taxon>
    </lineage>
</organism>
<evidence type="ECO:0000256" key="2">
    <source>
        <dbReference type="ARBA" id="ARBA00031845"/>
    </source>
</evidence>
<dbReference type="Gene3D" id="3.40.250.10">
    <property type="entry name" value="Rhodanese-like domain"/>
    <property type="match status" value="1"/>
</dbReference>
<dbReference type="SUPFAM" id="SSF52821">
    <property type="entry name" value="Rhodanese/Cell cycle control phosphatase"/>
    <property type="match status" value="1"/>
</dbReference>
<dbReference type="PANTHER" id="PTHR40375:SF2">
    <property type="entry name" value="SPORULATION-SPECIFIC PROTEIN 22"/>
    <property type="match status" value="1"/>
</dbReference>
<evidence type="ECO:0000256" key="4">
    <source>
        <dbReference type="SAM" id="Phobius"/>
    </source>
</evidence>
<dbReference type="EMBL" id="VAHF01000009">
    <property type="protein sequence ID" value="TXG55676.1"/>
    <property type="molecule type" value="Genomic_DNA"/>
</dbReference>
<feature type="region of interest" description="Disordered" evidence="3">
    <location>
        <begin position="1268"/>
        <end position="1339"/>
    </location>
</feature>
<dbReference type="InterPro" id="IPR036873">
    <property type="entry name" value="Rhodanese-like_dom_sf"/>
</dbReference>
<feature type="compositionally biased region" description="Polar residues" evidence="3">
    <location>
        <begin position="1309"/>
        <end position="1322"/>
    </location>
</feature>
<comment type="caution">
    <text evidence="5">The sequence shown here is derived from an EMBL/GenBank/DDBJ whole genome shotgun (WGS) entry which is preliminary data.</text>
</comment>
<evidence type="ECO:0000256" key="3">
    <source>
        <dbReference type="SAM" id="MobiDB-lite"/>
    </source>
</evidence>
<proteinExistence type="predicted"/>
<keyword evidence="6" id="KW-1185">Reference proteome</keyword>
<reference evidence="6" key="1">
    <citation type="journal article" date="2019" name="Gigascience">
        <title>De novo genome assembly of the endangered Acer yangbiense, a plant species with extremely small populations endemic to Yunnan Province, China.</title>
        <authorList>
            <person name="Yang J."/>
            <person name="Wariss H.M."/>
            <person name="Tao L."/>
            <person name="Zhang R."/>
            <person name="Yun Q."/>
            <person name="Hollingsworth P."/>
            <person name="Dao Z."/>
            <person name="Luo G."/>
            <person name="Guo H."/>
            <person name="Ma Y."/>
            <person name="Sun W."/>
        </authorList>
    </citation>
    <scope>NUCLEOTIDE SEQUENCE [LARGE SCALE GENOMIC DNA]</scope>
    <source>
        <strain evidence="6">cv. Malutang</strain>
    </source>
</reference>
<accession>A0A5C7HHH5</accession>
<dbReference type="GO" id="GO:0051321">
    <property type="term" value="P:meiotic cell cycle"/>
    <property type="evidence" value="ECO:0007669"/>
    <property type="project" value="UniProtKB-KW"/>
</dbReference>
<dbReference type="InterPro" id="IPR039057">
    <property type="entry name" value="Spo22/ZIP4"/>
</dbReference>
<gene>
    <name evidence="5" type="ORF">EZV62_020932</name>
</gene>
<feature type="compositionally biased region" description="Pro residues" evidence="3">
    <location>
        <begin position="1328"/>
        <end position="1339"/>
    </location>
</feature>
<keyword evidence="4" id="KW-0812">Transmembrane</keyword>
<keyword evidence="1" id="KW-0469">Meiosis</keyword>
<dbReference type="SUPFAM" id="SSF48452">
    <property type="entry name" value="TPR-like"/>
    <property type="match status" value="1"/>
</dbReference>
<name>A0A5C7HHH5_9ROSI</name>